<dbReference type="InterPro" id="IPR036770">
    <property type="entry name" value="Ankyrin_rpt-contain_sf"/>
</dbReference>
<dbReference type="Proteomes" id="UP000663836">
    <property type="component" value="Unassembled WGS sequence"/>
</dbReference>
<sequence length="94" mass="10957">MYTDNTIWTAVFNADENAINRLIDAYPNIIMSRGVVGEYPIHMLFLYGTDQHLKIARDLIIRFSMIMTQVYNKSYYGENILHIAIVKRNLAMVK</sequence>
<dbReference type="SUPFAM" id="SSF48403">
    <property type="entry name" value="Ankyrin repeat"/>
    <property type="match status" value="1"/>
</dbReference>
<gene>
    <name evidence="1" type="ORF">JBS370_LOCUS17303</name>
</gene>
<accession>A0A819DQJ7</accession>
<evidence type="ECO:0000313" key="1">
    <source>
        <dbReference type="EMBL" id="CAF3835136.1"/>
    </source>
</evidence>
<dbReference type="AlphaFoldDB" id="A0A819DQJ7"/>
<evidence type="ECO:0000313" key="2">
    <source>
        <dbReference type="Proteomes" id="UP000663836"/>
    </source>
</evidence>
<dbReference type="EMBL" id="CAJOBD010001833">
    <property type="protein sequence ID" value="CAF3835136.1"/>
    <property type="molecule type" value="Genomic_DNA"/>
</dbReference>
<organism evidence="1 2">
    <name type="scientific">Rotaria sordida</name>
    <dbReference type="NCBI Taxonomy" id="392033"/>
    <lineage>
        <taxon>Eukaryota</taxon>
        <taxon>Metazoa</taxon>
        <taxon>Spiralia</taxon>
        <taxon>Gnathifera</taxon>
        <taxon>Rotifera</taxon>
        <taxon>Eurotatoria</taxon>
        <taxon>Bdelloidea</taxon>
        <taxon>Philodinida</taxon>
        <taxon>Philodinidae</taxon>
        <taxon>Rotaria</taxon>
    </lineage>
</organism>
<protein>
    <submittedName>
        <fullName evidence="1">Uncharacterized protein</fullName>
    </submittedName>
</protein>
<name>A0A819DQJ7_9BILA</name>
<reference evidence="1" key="1">
    <citation type="submission" date="2021-02" db="EMBL/GenBank/DDBJ databases">
        <authorList>
            <person name="Nowell W R."/>
        </authorList>
    </citation>
    <scope>NUCLEOTIDE SEQUENCE</scope>
</reference>
<comment type="caution">
    <text evidence="1">The sequence shown here is derived from an EMBL/GenBank/DDBJ whole genome shotgun (WGS) entry which is preliminary data.</text>
</comment>
<dbReference type="Gene3D" id="1.25.40.20">
    <property type="entry name" value="Ankyrin repeat-containing domain"/>
    <property type="match status" value="1"/>
</dbReference>
<proteinExistence type="predicted"/>